<evidence type="ECO:0000313" key="4">
    <source>
        <dbReference type="Proteomes" id="UP000233398"/>
    </source>
</evidence>
<evidence type="ECO:0000256" key="1">
    <source>
        <dbReference type="SAM" id="Coils"/>
    </source>
</evidence>
<proteinExistence type="predicted"/>
<protein>
    <submittedName>
        <fullName evidence="3">Uncharacterized protein</fullName>
    </submittedName>
</protein>
<sequence>MDEQERLKLAKKRRLEQKKKEELNRLKRELKTGEQKNRQQEIREQHTGKYTDRILIFIVTVAILNVFYFLVRYLFNVFFGVGAGMLGLSISMLDPIVQVLILGAGIISAVRNRSVLDDIIGRV</sequence>
<keyword evidence="2" id="KW-0812">Transmembrane</keyword>
<keyword evidence="2" id="KW-0472">Membrane</keyword>
<dbReference type="EMBL" id="PISP01000001">
    <property type="protein sequence ID" value="PKD44136.1"/>
    <property type="molecule type" value="Genomic_DNA"/>
</dbReference>
<comment type="caution">
    <text evidence="3">The sequence shown here is derived from an EMBL/GenBank/DDBJ whole genome shotgun (WGS) entry which is preliminary data.</text>
</comment>
<accession>A0A2N0VIX0</accession>
<organism evidence="3 4">
    <name type="scientific">Rhodohalobacter barkolensis</name>
    <dbReference type="NCBI Taxonomy" id="2053187"/>
    <lineage>
        <taxon>Bacteria</taxon>
        <taxon>Pseudomonadati</taxon>
        <taxon>Balneolota</taxon>
        <taxon>Balneolia</taxon>
        <taxon>Balneolales</taxon>
        <taxon>Balneolaceae</taxon>
        <taxon>Rhodohalobacter</taxon>
    </lineage>
</organism>
<evidence type="ECO:0000256" key="2">
    <source>
        <dbReference type="SAM" id="Phobius"/>
    </source>
</evidence>
<dbReference type="RefSeq" id="WP_101071427.1">
    <property type="nucleotide sequence ID" value="NZ_PISP01000001.1"/>
</dbReference>
<keyword evidence="4" id="KW-1185">Reference proteome</keyword>
<keyword evidence="2" id="KW-1133">Transmembrane helix</keyword>
<dbReference type="Proteomes" id="UP000233398">
    <property type="component" value="Unassembled WGS sequence"/>
</dbReference>
<feature type="transmembrane region" description="Helical" evidence="2">
    <location>
        <begin position="81"/>
        <end position="107"/>
    </location>
</feature>
<reference evidence="3 4" key="1">
    <citation type="submission" date="2017-11" db="EMBL/GenBank/DDBJ databases">
        <title>Rhodohalobacter 15182 sp. nov., isolated from a salt lake.</title>
        <authorList>
            <person name="Han S."/>
        </authorList>
    </citation>
    <scope>NUCLEOTIDE SEQUENCE [LARGE SCALE GENOMIC DNA]</scope>
    <source>
        <strain evidence="3 4">15182</strain>
    </source>
</reference>
<evidence type="ECO:0000313" key="3">
    <source>
        <dbReference type="EMBL" id="PKD44136.1"/>
    </source>
</evidence>
<dbReference type="OrthoDB" id="9903514at2"/>
<keyword evidence="1" id="KW-0175">Coiled coil</keyword>
<feature type="coiled-coil region" evidence="1">
    <location>
        <begin position="1"/>
        <end position="43"/>
    </location>
</feature>
<dbReference type="AlphaFoldDB" id="A0A2N0VIX0"/>
<feature type="transmembrane region" description="Helical" evidence="2">
    <location>
        <begin position="54"/>
        <end position="75"/>
    </location>
</feature>
<gene>
    <name evidence="3" type="ORF">CWD77_01315</name>
</gene>
<name>A0A2N0VIX0_9BACT</name>